<dbReference type="Pfam" id="PF00990">
    <property type="entry name" value="GGDEF"/>
    <property type="match status" value="1"/>
</dbReference>
<dbReference type="PROSITE" id="PS50112">
    <property type="entry name" value="PAS"/>
    <property type="match status" value="1"/>
</dbReference>
<reference evidence="7 8" key="1">
    <citation type="submission" date="2019-07" db="EMBL/GenBank/DDBJ databases">
        <title>Tepidimonas sediminis YIM 72259 draft genome.</title>
        <authorList>
            <person name="Da Costa M.S."/>
            <person name="Froufe H.J.C."/>
            <person name="Egas C."/>
            <person name="Albuquerque L."/>
        </authorList>
    </citation>
    <scope>NUCLEOTIDE SEQUENCE [LARGE SCALE GENOMIC DNA]</scope>
    <source>
        <strain evidence="7 8">YIM 72259</strain>
    </source>
</reference>
<dbReference type="InterPro" id="IPR013655">
    <property type="entry name" value="PAS_fold_3"/>
</dbReference>
<evidence type="ECO:0000256" key="2">
    <source>
        <dbReference type="SAM" id="Phobius"/>
    </source>
</evidence>
<dbReference type="NCBIfam" id="TIGR00254">
    <property type="entry name" value="GGDEF"/>
    <property type="match status" value="1"/>
</dbReference>
<dbReference type="PANTHER" id="PTHR44757:SF2">
    <property type="entry name" value="BIOFILM ARCHITECTURE MAINTENANCE PROTEIN MBAA"/>
    <property type="match status" value="1"/>
</dbReference>
<dbReference type="Pfam" id="PF08447">
    <property type="entry name" value="PAS_3"/>
    <property type="match status" value="1"/>
</dbReference>
<dbReference type="SMART" id="SM00267">
    <property type="entry name" value="GGDEF"/>
    <property type="match status" value="1"/>
</dbReference>
<dbReference type="InterPro" id="IPR035919">
    <property type="entry name" value="EAL_sf"/>
</dbReference>
<dbReference type="InterPro" id="IPR000700">
    <property type="entry name" value="PAS-assoc_C"/>
</dbReference>
<dbReference type="SMART" id="SM00086">
    <property type="entry name" value="PAC"/>
    <property type="match status" value="2"/>
</dbReference>
<dbReference type="Gene3D" id="3.30.450.20">
    <property type="entry name" value="PAS domain"/>
    <property type="match status" value="3"/>
</dbReference>
<dbReference type="EMBL" id="VJND01000008">
    <property type="protein sequence ID" value="TSE25293.1"/>
    <property type="molecule type" value="Genomic_DNA"/>
</dbReference>
<feature type="domain" description="GGDEF" evidence="6">
    <location>
        <begin position="505"/>
        <end position="638"/>
    </location>
</feature>
<protein>
    <submittedName>
        <fullName evidence="7">Cyclic di-GMP phosphodiesterase Gmr</fullName>
        <ecNumber evidence="7">3.1.4.52</ecNumber>
    </submittedName>
</protein>
<dbReference type="CDD" id="cd00130">
    <property type="entry name" value="PAS"/>
    <property type="match status" value="3"/>
</dbReference>
<dbReference type="InterPro" id="IPR000160">
    <property type="entry name" value="GGDEF_dom"/>
</dbReference>
<dbReference type="Proteomes" id="UP000320225">
    <property type="component" value="Unassembled WGS sequence"/>
</dbReference>
<feature type="transmembrane region" description="Helical" evidence="2">
    <location>
        <begin position="188"/>
        <end position="208"/>
    </location>
</feature>
<evidence type="ECO:0000259" key="5">
    <source>
        <dbReference type="PROSITE" id="PS50883"/>
    </source>
</evidence>
<dbReference type="Pfam" id="PF00563">
    <property type="entry name" value="EAL"/>
    <property type="match status" value="1"/>
</dbReference>
<evidence type="ECO:0000256" key="1">
    <source>
        <dbReference type="SAM" id="MobiDB-lite"/>
    </source>
</evidence>
<dbReference type="InterPro" id="IPR001633">
    <property type="entry name" value="EAL_dom"/>
</dbReference>
<dbReference type="CDD" id="cd01948">
    <property type="entry name" value="EAL"/>
    <property type="match status" value="1"/>
</dbReference>
<feature type="region of interest" description="Disordered" evidence="1">
    <location>
        <begin position="1025"/>
        <end position="1048"/>
    </location>
</feature>
<sequence>MPEEQPGPVRPTPQPAPRRPRGGRAVAALLAGWALALPVLAGPLPEALRQHSVPAWVVDPADGTIHDANAAAVAFYGYPDLPYGRLNVTQINQLSEADIRAEMARAREEGRGYYLFPHRLADGRIVTVEVHSSPIRVDGRELLLSLLLPESRSVTLQQELQRYQTRLESLVAQRTEQVLGAQRARNRILGGALAVAAGALVAVSLVLVQLRRALRRERALASRLEDVLHGARLGYGQWDLVHDRITLHPRLLRLLGERASLPPLTSAQLAERLHPDDRRDIRDAVVRHLKGLSEAADLRFRVRHADGHWIWVQAWGRVTARDPASGRALTMAGVIRDVGNEVALEQSRAIALSVFQDAGEAIVVTDERGVVLEVNEAMVQLSGYPREELIGRGRLPWRPVQRHGTPAWPRLRRLLLREGRWRGEAWWRHRDGRLIPVIETISAVRDEAGRVIRYVALAQDISALKAQQQALEHQAFHDTLTGLPNRALLADRLALAIATAHRHQRRVAVAYLDLDGFKDVNDRHGHPLGDAVLREIALRLQRALREGDTLARVGGDEFVAVLADLDEGNRWQAVVERLMAVCAEPVTGLDADVHLTTSIGVTLYPDDGADAEVLLRHADQALYRAKREGKNRWVLFDPAEDREAAAHAELVADVRRGLAAGEFELHLQPRVRLSDGAVLGAEGLLRWRHPRDGLRLPGSFLPAIEQDDVMIELGEWVLHEALRLLAAWRREGRPSWQLSINVAARQLRDPAFADRLEQALQQHPEAPPAALELEIVESSALEGVEALERLLARCRALGVGVAIDDFGTGYSSLAYLKRLPATVVKIDQSFVRDIFDDPSDLRIIEGIVALGHAFDLEVVGEGVETVEHGALLLRLGADVAQGWGIARAMPPAQWPDWVAGWRTPPAWRQWAALVRSPWARLLVQAEIHHRTQLARAREGEPLGPPHACPVQRALREALPASVRSGAAYARLEAAHEAFHATSEALRTAAPLHAGQLQAIEAAHHAWLEALRELLASLALPSPHDVPAPAGTAPGALAADPDHGPPLPA</sequence>
<dbReference type="PROSITE" id="PS50883">
    <property type="entry name" value="EAL"/>
    <property type="match status" value="1"/>
</dbReference>
<feature type="region of interest" description="Disordered" evidence="1">
    <location>
        <begin position="1"/>
        <end position="22"/>
    </location>
</feature>
<evidence type="ECO:0000313" key="7">
    <source>
        <dbReference type="EMBL" id="TSE25293.1"/>
    </source>
</evidence>
<dbReference type="EC" id="3.1.4.52" evidence="7"/>
<dbReference type="GO" id="GO:0071111">
    <property type="term" value="F:cyclic-guanylate-specific phosphodiesterase activity"/>
    <property type="evidence" value="ECO:0007669"/>
    <property type="project" value="UniProtKB-EC"/>
</dbReference>
<comment type="caution">
    <text evidence="7">The sequence shown here is derived from an EMBL/GenBank/DDBJ whole genome shotgun (WGS) entry which is preliminary data.</text>
</comment>
<dbReference type="SMART" id="SM00091">
    <property type="entry name" value="PAS"/>
    <property type="match status" value="3"/>
</dbReference>
<keyword evidence="2" id="KW-0812">Transmembrane</keyword>
<evidence type="ECO:0000259" key="6">
    <source>
        <dbReference type="PROSITE" id="PS50887"/>
    </source>
</evidence>
<feature type="compositionally biased region" description="Low complexity" evidence="1">
    <location>
        <begin position="1026"/>
        <end position="1038"/>
    </location>
</feature>
<evidence type="ECO:0000313" key="8">
    <source>
        <dbReference type="Proteomes" id="UP000320225"/>
    </source>
</evidence>
<dbReference type="RefSeq" id="WP_246099227.1">
    <property type="nucleotide sequence ID" value="NZ_VJND01000008.1"/>
</dbReference>
<accession>A0A554WNZ2</accession>
<dbReference type="InterPro" id="IPR035965">
    <property type="entry name" value="PAS-like_dom_sf"/>
</dbReference>
<feature type="compositionally biased region" description="Pro residues" evidence="1">
    <location>
        <begin position="8"/>
        <end position="17"/>
    </location>
</feature>
<keyword evidence="8" id="KW-1185">Reference proteome</keyword>
<evidence type="ECO:0000259" key="4">
    <source>
        <dbReference type="PROSITE" id="PS50113"/>
    </source>
</evidence>
<keyword evidence="2" id="KW-1133">Transmembrane helix</keyword>
<dbReference type="InterPro" id="IPR052155">
    <property type="entry name" value="Biofilm_reg_signaling"/>
</dbReference>
<dbReference type="PROSITE" id="PS50887">
    <property type="entry name" value="GGDEF"/>
    <property type="match status" value="1"/>
</dbReference>
<keyword evidence="7" id="KW-0378">Hydrolase</keyword>
<organism evidence="7 8">
    <name type="scientific">Tepidimonas sediminis</name>
    <dbReference type="NCBI Taxonomy" id="2588941"/>
    <lineage>
        <taxon>Bacteria</taxon>
        <taxon>Pseudomonadati</taxon>
        <taxon>Pseudomonadota</taxon>
        <taxon>Betaproteobacteria</taxon>
        <taxon>Burkholderiales</taxon>
        <taxon>Tepidimonas</taxon>
    </lineage>
</organism>
<gene>
    <name evidence="7" type="primary">gmr_2</name>
    <name evidence="7" type="ORF">Tsedi_01542</name>
</gene>
<dbReference type="SUPFAM" id="SSF55785">
    <property type="entry name" value="PYP-like sensor domain (PAS domain)"/>
    <property type="match status" value="3"/>
</dbReference>
<feature type="domain" description="PAC" evidence="4">
    <location>
        <begin position="421"/>
        <end position="473"/>
    </location>
</feature>
<evidence type="ECO:0000259" key="3">
    <source>
        <dbReference type="PROSITE" id="PS50112"/>
    </source>
</evidence>
<proteinExistence type="predicted"/>
<dbReference type="InterPro" id="IPR000014">
    <property type="entry name" value="PAS"/>
</dbReference>
<dbReference type="PROSITE" id="PS50113">
    <property type="entry name" value="PAC"/>
    <property type="match status" value="1"/>
</dbReference>
<dbReference type="NCBIfam" id="TIGR00229">
    <property type="entry name" value="sensory_box"/>
    <property type="match status" value="1"/>
</dbReference>
<dbReference type="SMART" id="SM00052">
    <property type="entry name" value="EAL"/>
    <property type="match status" value="1"/>
</dbReference>
<feature type="domain" description="EAL" evidence="5">
    <location>
        <begin position="647"/>
        <end position="902"/>
    </location>
</feature>
<dbReference type="InterPro" id="IPR043128">
    <property type="entry name" value="Rev_trsase/Diguanyl_cyclase"/>
</dbReference>
<dbReference type="InterPro" id="IPR029787">
    <property type="entry name" value="Nucleotide_cyclase"/>
</dbReference>
<dbReference type="Gene3D" id="3.30.70.270">
    <property type="match status" value="1"/>
</dbReference>
<dbReference type="InterPro" id="IPR001610">
    <property type="entry name" value="PAC"/>
</dbReference>
<dbReference type="FunFam" id="3.30.70.270:FF:000001">
    <property type="entry name" value="Diguanylate cyclase domain protein"/>
    <property type="match status" value="1"/>
</dbReference>
<dbReference type="CDD" id="cd01949">
    <property type="entry name" value="GGDEF"/>
    <property type="match status" value="1"/>
</dbReference>
<feature type="domain" description="PAS" evidence="3">
    <location>
        <begin position="347"/>
        <end position="392"/>
    </location>
</feature>
<dbReference type="Gene3D" id="3.20.20.450">
    <property type="entry name" value="EAL domain"/>
    <property type="match status" value="1"/>
</dbReference>
<name>A0A554WNZ2_9BURK</name>
<dbReference type="PANTHER" id="PTHR44757">
    <property type="entry name" value="DIGUANYLATE CYCLASE DGCP"/>
    <property type="match status" value="1"/>
</dbReference>
<dbReference type="AlphaFoldDB" id="A0A554WNZ2"/>
<keyword evidence="2" id="KW-0472">Membrane</keyword>
<dbReference type="Pfam" id="PF13426">
    <property type="entry name" value="PAS_9"/>
    <property type="match status" value="2"/>
</dbReference>
<dbReference type="SUPFAM" id="SSF55073">
    <property type="entry name" value="Nucleotide cyclase"/>
    <property type="match status" value="1"/>
</dbReference>
<dbReference type="SUPFAM" id="SSF141868">
    <property type="entry name" value="EAL domain-like"/>
    <property type="match status" value="1"/>
</dbReference>